<dbReference type="PANTHER" id="PTHR11699">
    <property type="entry name" value="ALDEHYDE DEHYDROGENASE-RELATED"/>
    <property type="match status" value="1"/>
</dbReference>
<feature type="domain" description="Aldehyde dehydrogenase" evidence="2">
    <location>
        <begin position="78"/>
        <end position="517"/>
    </location>
</feature>
<keyword evidence="1" id="KW-0560">Oxidoreductase</keyword>
<dbReference type="Gene3D" id="3.40.309.10">
    <property type="entry name" value="Aldehyde Dehydrogenase, Chain A, domain 2"/>
    <property type="match status" value="1"/>
</dbReference>
<gene>
    <name evidence="3" type="ORF">GCM10023172_37060</name>
</gene>
<evidence type="ECO:0000259" key="2">
    <source>
        <dbReference type="Pfam" id="PF00171"/>
    </source>
</evidence>
<dbReference type="Proteomes" id="UP001501243">
    <property type="component" value="Unassembled WGS sequence"/>
</dbReference>
<dbReference type="Gene3D" id="3.40.605.10">
    <property type="entry name" value="Aldehyde Dehydrogenase, Chain A, domain 1"/>
    <property type="match status" value="1"/>
</dbReference>
<evidence type="ECO:0000313" key="3">
    <source>
        <dbReference type="EMBL" id="GAA4507071.1"/>
    </source>
</evidence>
<accession>A0ABP8QRS0</accession>
<evidence type="ECO:0000313" key="4">
    <source>
        <dbReference type="Proteomes" id="UP001501243"/>
    </source>
</evidence>
<dbReference type="InterPro" id="IPR016163">
    <property type="entry name" value="Ald_DH_C"/>
</dbReference>
<reference evidence="4" key="1">
    <citation type="journal article" date="2019" name="Int. J. Syst. Evol. Microbiol.">
        <title>The Global Catalogue of Microorganisms (GCM) 10K type strain sequencing project: providing services to taxonomists for standard genome sequencing and annotation.</title>
        <authorList>
            <consortium name="The Broad Institute Genomics Platform"/>
            <consortium name="The Broad Institute Genome Sequencing Center for Infectious Disease"/>
            <person name="Wu L."/>
            <person name="Ma J."/>
        </authorList>
    </citation>
    <scope>NUCLEOTIDE SEQUENCE [LARGE SCALE GENOMIC DNA]</scope>
    <source>
        <strain evidence="4">JCM 17841</strain>
    </source>
</reference>
<sequence>MTGEVNLSFFPLFPTCSFTNAPDQHPAHFFLMPKIIAPEVEFSKLLSDVKQAVPEIFAPGGGYLNLFEGKWQEPGEPRAFHSPIDGSDIGSLPMLKHNAALRAVRFAKGEAAAWAATDLQERRRRVQACLDQLRPHIDLVSKLLMWEIGKTYKLGFNDIDRCIEGVQWYVENIESLLGDRRPLGLVSNIASWNYPMSVLLHAVLVQALAGNAVIAKTPTDGGFISLSLTFAIARRAGLPVTLVSGPGGELSDVLVKDPAVDCLSFVGGRYNGRNIADALSVEHKRYMLEMEGVNTYGIWDYSQWDKLADQLVKGYDYGKQRCTAYVRWVVQRDLFPQFLETYTKAIGSLKVGNPTLVDNPGDKLPDLAFGPVINAAQAKSLDDLFTDASKHGAIPFYQGKLDDNLFLPGQDRSAYRAPRALVGLPRQAELYFKEPFGPIDTVVLVDRVEELVGEMNISNGALVTALGSDDEKWATRTSKELRAFKVGINKLRSRGDREEVFGGLGESWKGAFVGGKLLVEAVTQGAPGQPVLGNYPDAVLLPEKA</sequence>
<comment type="caution">
    <text evidence="3">The sequence shown here is derived from an EMBL/GenBank/DDBJ whole genome shotgun (WGS) entry which is preliminary data.</text>
</comment>
<dbReference type="SUPFAM" id="SSF53720">
    <property type="entry name" value="ALDH-like"/>
    <property type="match status" value="1"/>
</dbReference>
<name>A0ABP8QRS0_9BACT</name>
<keyword evidence="4" id="KW-1185">Reference proteome</keyword>
<dbReference type="EMBL" id="BAABGQ010000011">
    <property type="protein sequence ID" value="GAA4507071.1"/>
    <property type="molecule type" value="Genomic_DNA"/>
</dbReference>
<dbReference type="InterPro" id="IPR015590">
    <property type="entry name" value="Aldehyde_DH_dom"/>
</dbReference>
<proteinExistence type="predicted"/>
<organism evidence="3 4">
    <name type="scientific">Hymenobacter ginsengisoli</name>
    <dbReference type="NCBI Taxonomy" id="1051626"/>
    <lineage>
        <taxon>Bacteria</taxon>
        <taxon>Pseudomonadati</taxon>
        <taxon>Bacteroidota</taxon>
        <taxon>Cytophagia</taxon>
        <taxon>Cytophagales</taxon>
        <taxon>Hymenobacteraceae</taxon>
        <taxon>Hymenobacter</taxon>
    </lineage>
</organism>
<dbReference type="InterPro" id="IPR016161">
    <property type="entry name" value="Ald_DH/histidinol_DH"/>
</dbReference>
<protein>
    <submittedName>
        <fullName evidence="3">Aldehyde dehydrogenase family protein</fullName>
    </submittedName>
</protein>
<dbReference type="InterPro" id="IPR016162">
    <property type="entry name" value="Ald_DH_N"/>
</dbReference>
<evidence type="ECO:0000256" key="1">
    <source>
        <dbReference type="ARBA" id="ARBA00023002"/>
    </source>
</evidence>
<dbReference type="Pfam" id="PF00171">
    <property type="entry name" value="Aldedh"/>
    <property type="match status" value="1"/>
</dbReference>